<feature type="domain" description="D-isomer specific 2-hydroxyacid dehydrogenase NAD-binding" evidence="6">
    <location>
        <begin position="104"/>
        <end position="280"/>
    </location>
</feature>
<feature type="domain" description="D-isomer specific 2-hydroxyacid dehydrogenase catalytic" evidence="5">
    <location>
        <begin position="5"/>
        <end position="312"/>
    </location>
</feature>
<dbReference type="InterPro" id="IPR006139">
    <property type="entry name" value="D-isomer_2_OHA_DH_cat_dom"/>
</dbReference>
<proteinExistence type="inferred from homology"/>
<evidence type="ECO:0000259" key="5">
    <source>
        <dbReference type="Pfam" id="PF00389"/>
    </source>
</evidence>
<dbReference type="SUPFAM" id="SSF51735">
    <property type="entry name" value="NAD(P)-binding Rossmann-fold domains"/>
    <property type="match status" value="1"/>
</dbReference>
<evidence type="ECO:0000256" key="3">
    <source>
        <dbReference type="ARBA" id="ARBA00023027"/>
    </source>
</evidence>
<dbReference type="SUPFAM" id="SSF52283">
    <property type="entry name" value="Formate/glycerate dehydrogenase catalytic domain-like"/>
    <property type="match status" value="1"/>
</dbReference>
<dbReference type="AlphaFoldDB" id="A0A316EUM2"/>
<dbReference type="Pfam" id="PF00389">
    <property type="entry name" value="2-Hacid_dh"/>
    <property type="match status" value="1"/>
</dbReference>
<keyword evidence="8" id="KW-1185">Reference proteome</keyword>
<dbReference type="RefSeq" id="WP_181366151.1">
    <property type="nucleotide sequence ID" value="NZ_QGGT01000002.1"/>
</dbReference>
<evidence type="ECO:0000256" key="4">
    <source>
        <dbReference type="RuleBase" id="RU003719"/>
    </source>
</evidence>
<accession>A0A316EUM2</accession>
<evidence type="ECO:0000259" key="6">
    <source>
        <dbReference type="Pfam" id="PF02826"/>
    </source>
</evidence>
<protein>
    <submittedName>
        <fullName evidence="7">D-3-phosphoglycerate dehydrogenase</fullName>
    </submittedName>
</protein>
<dbReference type="PANTHER" id="PTHR43761:SF1">
    <property type="entry name" value="D-ISOMER SPECIFIC 2-HYDROXYACID DEHYDROGENASE CATALYTIC DOMAIN-CONTAINING PROTEIN-RELATED"/>
    <property type="match status" value="1"/>
</dbReference>
<evidence type="ECO:0000256" key="2">
    <source>
        <dbReference type="ARBA" id="ARBA00023002"/>
    </source>
</evidence>
<dbReference type="InterPro" id="IPR050418">
    <property type="entry name" value="D-iso_2-hydroxyacid_DH_PdxB"/>
</dbReference>
<dbReference type="PANTHER" id="PTHR43761">
    <property type="entry name" value="D-ISOMER SPECIFIC 2-HYDROXYACID DEHYDROGENASE FAMILY PROTEIN (AFU_ORTHOLOGUE AFUA_1G13630)"/>
    <property type="match status" value="1"/>
</dbReference>
<evidence type="ECO:0000313" key="7">
    <source>
        <dbReference type="EMBL" id="PWK34858.1"/>
    </source>
</evidence>
<dbReference type="PROSITE" id="PS00671">
    <property type="entry name" value="D_2_HYDROXYACID_DH_3"/>
    <property type="match status" value="1"/>
</dbReference>
<keyword evidence="3" id="KW-0520">NAD</keyword>
<dbReference type="EMBL" id="QGGT01000002">
    <property type="protein sequence ID" value="PWK34858.1"/>
    <property type="molecule type" value="Genomic_DNA"/>
</dbReference>
<dbReference type="Gene3D" id="3.40.50.720">
    <property type="entry name" value="NAD(P)-binding Rossmann-like Domain"/>
    <property type="match status" value="2"/>
</dbReference>
<evidence type="ECO:0000256" key="1">
    <source>
        <dbReference type="ARBA" id="ARBA00005854"/>
    </source>
</evidence>
<dbReference type="GO" id="GO:0051287">
    <property type="term" value="F:NAD binding"/>
    <property type="evidence" value="ECO:0007669"/>
    <property type="project" value="InterPro"/>
</dbReference>
<dbReference type="InterPro" id="IPR006140">
    <property type="entry name" value="D-isomer_DH_NAD-bd"/>
</dbReference>
<sequence>MATVISTDRIHPEAQTRLQQASNFDIRPWRDGATYADDLADAEVVIVRNRIPPELFDRAPRLRAVIRHGVGLDMIPVEAASARGVLVANVPAVNAVAVAEYVLGQMLALSRRFADMDRLMRSASWSESRLIADHGQQIGGKTVAIVGMGEIGRRVAAMCAAGFGMRVLGVHPKRTGTRETHAEYVPLDDALSQADYLVLTCPLTSETRGMIGAAQLARMKPTAFLINVARGAVVDRLALYDALRSSRIAGAALDVFDTQPLPAGDPLFACPTARLTPHMAGISAQSLHAMSMGAAAQVLDVLAGRLPPHWVNRDAEAAIRARWTALGIAPQ</sequence>
<evidence type="ECO:0000313" key="8">
    <source>
        <dbReference type="Proteomes" id="UP000245754"/>
    </source>
</evidence>
<organism evidence="7 8">
    <name type="scientific">Cupriavidus plantarum</name>
    <dbReference type="NCBI Taxonomy" id="942865"/>
    <lineage>
        <taxon>Bacteria</taxon>
        <taxon>Pseudomonadati</taxon>
        <taxon>Pseudomonadota</taxon>
        <taxon>Betaproteobacteria</taxon>
        <taxon>Burkholderiales</taxon>
        <taxon>Burkholderiaceae</taxon>
        <taxon>Cupriavidus</taxon>
    </lineage>
</organism>
<keyword evidence="2 4" id="KW-0560">Oxidoreductase</keyword>
<gene>
    <name evidence="7" type="ORF">C7419_102131</name>
</gene>
<reference evidence="7 8" key="1">
    <citation type="submission" date="2018-05" db="EMBL/GenBank/DDBJ databases">
        <title>Genomic Encyclopedia of Type Strains, Phase IV (KMG-V): Genome sequencing to study the core and pangenomes of soil and plant-associated prokaryotes.</title>
        <authorList>
            <person name="Whitman W."/>
        </authorList>
    </citation>
    <scope>NUCLEOTIDE SEQUENCE [LARGE SCALE GENOMIC DNA]</scope>
    <source>
        <strain evidence="7 8">SLV-132</strain>
    </source>
</reference>
<comment type="caution">
    <text evidence="7">The sequence shown here is derived from an EMBL/GenBank/DDBJ whole genome shotgun (WGS) entry which is preliminary data.</text>
</comment>
<dbReference type="Proteomes" id="UP000245754">
    <property type="component" value="Unassembled WGS sequence"/>
</dbReference>
<name>A0A316EUM2_9BURK</name>
<dbReference type="InterPro" id="IPR036291">
    <property type="entry name" value="NAD(P)-bd_dom_sf"/>
</dbReference>
<comment type="similarity">
    <text evidence="1 4">Belongs to the D-isomer specific 2-hydroxyacid dehydrogenase family.</text>
</comment>
<dbReference type="Pfam" id="PF02826">
    <property type="entry name" value="2-Hacid_dh_C"/>
    <property type="match status" value="1"/>
</dbReference>
<dbReference type="InterPro" id="IPR029753">
    <property type="entry name" value="D-isomer_DH_CS"/>
</dbReference>
<dbReference type="GO" id="GO:0016616">
    <property type="term" value="F:oxidoreductase activity, acting on the CH-OH group of donors, NAD or NADP as acceptor"/>
    <property type="evidence" value="ECO:0007669"/>
    <property type="project" value="InterPro"/>
</dbReference>
<dbReference type="FunFam" id="3.40.50.720:FF:000203">
    <property type="entry name" value="D-3-phosphoglycerate dehydrogenase (SerA)"/>
    <property type="match status" value="1"/>
</dbReference>